<accession>A0A9X3S3H7</accession>
<dbReference type="RefSeq" id="WP_270045012.1">
    <property type="nucleotide sequence ID" value="NZ_JAPDOD010000051.1"/>
</dbReference>
<proteinExistence type="predicted"/>
<evidence type="ECO:0000259" key="1">
    <source>
        <dbReference type="Pfam" id="PF13936"/>
    </source>
</evidence>
<dbReference type="Gene3D" id="1.10.10.60">
    <property type="entry name" value="Homeodomain-like"/>
    <property type="match status" value="2"/>
</dbReference>
<dbReference type="InterPro" id="IPR025246">
    <property type="entry name" value="IS30-like_HTH"/>
</dbReference>
<gene>
    <name evidence="2" type="ORF">OM076_36125</name>
</gene>
<feature type="domain" description="Transposase IS30-like HTH" evidence="1">
    <location>
        <begin position="2"/>
        <end position="32"/>
    </location>
</feature>
<dbReference type="Proteomes" id="UP001149140">
    <property type="component" value="Unassembled WGS sequence"/>
</dbReference>
<dbReference type="Pfam" id="PF13936">
    <property type="entry name" value="HTH_38"/>
    <property type="match status" value="1"/>
</dbReference>
<dbReference type="AlphaFoldDB" id="A0A9X3S3H7"/>
<dbReference type="InterPro" id="IPR003615">
    <property type="entry name" value="HNH_nuc"/>
</dbReference>
<evidence type="ECO:0000313" key="2">
    <source>
        <dbReference type="EMBL" id="MDA0165750.1"/>
    </source>
</evidence>
<name>A0A9X3S3H7_9ACTN</name>
<dbReference type="CDD" id="cd00085">
    <property type="entry name" value="HNHc"/>
    <property type="match status" value="1"/>
</dbReference>
<organism evidence="2 3">
    <name type="scientific">Solirubrobacter ginsenosidimutans</name>
    <dbReference type="NCBI Taxonomy" id="490573"/>
    <lineage>
        <taxon>Bacteria</taxon>
        <taxon>Bacillati</taxon>
        <taxon>Actinomycetota</taxon>
        <taxon>Thermoleophilia</taxon>
        <taxon>Solirubrobacterales</taxon>
        <taxon>Solirubrobacteraceae</taxon>
        <taxon>Solirubrobacter</taxon>
    </lineage>
</organism>
<protein>
    <submittedName>
        <fullName evidence="2">Helix-turn-helix domain-containing protein</fullName>
    </submittedName>
</protein>
<reference evidence="2" key="1">
    <citation type="submission" date="2022-10" db="EMBL/GenBank/DDBJ databases">
        <title>The WGS of Solirubrobacter ginsenosidimutans DSM 21036.</title>
        <authorList>
            <person name="Jiang Z."/>
        </authorList>
    </citation>
    <scope>NUCLEOTIDE SEQUENCE</scope>
    <source>
        <strain evidence="2">DSM 21036</strain>
    </source>
</reference>
<comment type="caution">
    <text evidence="2">The sequence shown here is derived from an EMBL/GenBank/DDBJ whole genome shotgun (WGS) entry which is preliminary data.</text>
</comment>
<evidence type="ECO:0000313" key="3">
    <source>
        <dbReference type="Proteomes" id="UP001149140"/>
    </source>
</evidence>
<dbReference type="SUPFAM" id="SSF46689">
    <property type="entry name" value="Homeodomain-like"/>
    <property type="match status" value="1"/>
</dbReference>
<dbReference type="EMBL" id="JAPDOD010000051">
    <property type="protein sequence ID" value="MDA0165750.1"/>
    <property type="molecule type" value="Genomic_DNA"/>
</dbReference>
<sequence>MDRETLADWLAEGRSIESIARETGRAASTVAYWVNKYGLRSQHAKQHASRGGVEREDLEALLAEGVSIRAMAERLCVSYTTVRHWMAKYELTTPRGRRLAETASARANGAETTEASCPVHGHTLFVRRGADGFRCRLCRSSAVHRRRREVKRTLVAEAGGACVLCGYDRGLSGLHFHHVDPKEKAFALSRQGVTRSLAAARAEAAKCVLLCSNCHAEVEAGTAKLPAALLL</sequence>
<keyword evidence="3" id="KW-1185">Reference proteome</keyword>
<dbReference type="InterPro" id="IPR009057">
    <property type="entry name" value="Homeodomain-like_sf"/>
</dbReference>